<dbReference type="EMBL" id="SPLM01000110">
    <property type="protein sequence ID" value="TMW59167.1"/>
    <property type="molecule type" value="Genomic_DNA"/>
</dbReference>
<keyword evidence="1" id="KW-0812">Transmembrane</keyword>
<evidence type="ECO:0000313" key="3">
    <source>
        <dbReference type="Proteomes" id="UP000794436"/>
    </source>
</evidence>
<dbReference type="Proteomes" id="UP000794436">
    <property type="component" value="Unassembled WGS sequence"/>
</dbReference>
<keyword evidence="3" id="KW-1185">Reference proteome</keyword>
<feature type="transmembrane region" description="Helical" evidence="1">
    <location>
        <begin position="102"/>
        <end position="129"/>
    </location>
</feature>
<protein>
    <submittedName>
        <fullName evidence="2">Uncharacterized protein</fullName>
    </submittedName>
</protein>
<accession>A0A8K1C9Q6</accession>
<proteinExistence type="predicted"/>
<keyword evidence="1" id="KW-0472">Membrane</keyword>
<organism evidence="2 3">
    <name type="scientific">Pythium oligandrum</name>
    <name type="common">Mycoparasitic fungus</name>
    <dbReference type="NCBI Taxonomy" id="41045"/>
    <lineage>
        <taxon>Eukaryota</taxon>
        <taxon>Sar</taxon>
        <taxon>Stramenopiles</taxon>
        <taxon>Oomycota</taxon>
        <taxon>Peronosporomycetes</taxon>
        <taxon>Pythiales</taxon>
        <taxon>Pythiaceae</taxon>
        <taxon>Pythium</taxon>
    </lineage>
</organism>
<gene>
    <name evidence="2" type="ORF">Poli38472_007312</name>
</gene>
<name>A0A8K1C9Q6_PYTOL</name>
<keyword evidence="1" id="KW-1133">Transmembrane helix</keyword>
<sequence length="389" mass="44175">MLPPGEFKKHVRAIEHGCIWMDMKTKEKVVFHIEPAAGKYYRALSDMMGLQWHTMDYLSLGNGIFLRARAFMKTYYDVGQSTDGKKYFRHDVTSDLGVDGTLYYVLMINEIVIVLINAADVGIVAMIAVRPLLRSKRTSVYSTDSTSTSTNTPVSLKKLSVQLQNRGSKSQVYVRTESVQLKQSEKNSTLSKMLLYTDLTSVSYHKPLLSMLLVVDTPLSWLWVVPNSNVFAWATIAFQVGSAYLSMFRVWIIVLILIDDLWKWTFVFVHEKLAALITEFTYVKSFEIMCATLIGIYIAYDDIMNICVLKYGLVDGQRAMTPTSPTLASFYNSYTQYSWGDRSNDHEALYYIYKHSPRSLSTAYYSAFRVAGSLAGQPRVEAPQRHSVG</sequence>
<evidence type="ECO:0000313" key="2">
    <source>
        <dbReference type="EMBL" id="TMW59167.1"/>
    </source>
</evidence>
<reference evidence="2" key="1">
    <citation type="submission" date="2019-03" db="EMBL/GenBank/DDBJ databases">
        <title>Long read genome sequence of the mycoparasitic Pythium oligandrum ATCC 38472 isolated from sugarbeet rhizosphere.</title>
        <authorList>
            <person name="Gaulin E."/>
        </authorList>
    </citation>
    <scope>NUCLEOTIDE SEQUENCE</scope>
    <source>
        <strain evidence="2">ATCC 38472_TT</strain>
    </source>
</reference>
<evidence type="ECO:0000256" key="1">
    <source>
        <dbReference type="SAM" id="Phobius"/>
    </source>
</evidence>
<comment type="caution">
    <text evidence="2">The sequence shown here is derived from an EMBL/GenBank/DDBJ whole genome shotgun (WGS) entry which is preliminary data.</text>
</comment>
<feature type="transmembrane region" description="Helical" evidence="1">
    <location>
        <begin position="231"/>
        <end position="258"/>
    </location>
</feature>
<dbReference type="AlphaFoldDB" id="A0A8K1C9Q6"/>